<accession>A0ABP7DGV4</accession>
<reference evidence="3" key="1">
    <citation type="journal article" date="2019" name="Int. J. Syst. Evol. Microbiol.">
        <title>The Global Catalogue of Microorganisms (GCM) 10K type strain sequencing project: providing services to taxonomists for standard genome sequencing and annotation.</title>
        <authorList>
            <consortium name="The Broad Institute Genomics Platform"/>
            <consortium name="The Broad Institute Genome Sequencing Center for Infectious Disease"/>
            <person name="Wu L."/>
            <person name="Ma J."/>
        </authorList>
    </citation>
    <scope>NUCLEOTIDE SEQUENCE [LARGE SCALE GENOMIC DNA]</scope>
    <source>
        <strain evidence="3">JCM 16548</strain>
    </source>
</reference>
<evidence type="ECO:0000256" key="1">
    <source>
        <dbReference type="SAM" id="MobiDB-lite"/>
    </source>
</evidence>
<name>A0ABP7DGV4_9ACTN</name>
<dbReference type="EMBL" id="BAAAYX010000005">
    <property type="protein sequence ID" value="GAA3704411.1"/>
    <property type="molecule type" value="Genomic_DNA"/>
</dbReference>
<evidence type="ECO:0000313" key="2">
    <source>
        <dbReference type="EMBL" id="GAA3704411.1"/>
    </source>
</evidence>
<proteinExistence type="predicted"/>
<sequence>MPSPAPDRLRGRAARTAAGGSTTSRAFVAFPDDEQVARKRSCTPERLCS</sequence>
<comment type="caution">
    <text evidence="2">The sequence shown here is derived from an EMBL/GenBank/DDBJ whole genome shotgun (WGS) entry which is preliminary data.</text>
</comment>
<gene>
    <name evidence="2" type="ORF">GCM10022204_22340</name>
</gene>
<evidence type="ECO:0000313" key="3">
    <source>
        <dbReference type="Proteomes" id="UP001500051"/>
    </source>
</evidence>
<feature type="compositionally biased region" description="Low complexity" evidence="1">
    <location>
        <begin position="14"/>
        <end position="26"/>
    </location>
</feature>
<protein>
    <submittedName>
        <fullName evidence="2">Uncharacterized protein</fullName>
    </submittedName>
</protein>
<organism evidence="2 3">
    <name type="scientific">Microlunatus aurantiacus</name>
    <dbReference type="NCBI Taxonomy" id="446786"/>
    <lineage>
        <taxon>Bacteria</taxon>
        <taxon>Bacillati</taxon>
        <taxon>Actinomycetota</taxon>
        <taxon>Actinomycetes</taxon>
        <taxon>Propionibacteriales</taxon>
        <taxon>Propionibacteriaceae</taxon>
        <taxon>Microlunatus</taxon>
    </lineage>
</organism>
<feature type="region of interest" description="Disordered" evidence="1">
    <location>
        <begin position="1"/>
        <end position="26"/>
    </location>
</feature>
<keyword evidence="3" id="KW-1185">Reference proteome</keyword>
<dbReference type="Proteomes" id="UP001500051">
    <property type="component" value="Unassembled WGS sequence"/>
</dbReference>